<evidence type="ECO:0000313" key="2">
    <source>
        <dbReference type="Proteomes" id="UP000799757"/>
    </source>
</evidence>
<dbReference type="OrthoDB" id="268400at2759"/>
<accession>A0A6A6XH91</accession>
<organism evidence="1 2">
    <name type="scientific">Melanomma pulvis-pyrius CBS 109.77</name>
    <dbReference type="NCBI Taxonomy" id="1314802"/>
    <lineage>
        <taxon>Eukaryota</taxon>
        <taxon>Fungi</taxon>
        <taxon>Dikarya</taxon>
        <taxon>Ascomycota</taxon>
        <taxon>Pezizomycotina</taxon>
        <taxon>Dothideomycetes</taxon>
        <taxon>Pleosporomycetidae</taxon>
        <taxon>Pleosporales</taxon>
        <taxon>Melanommataceae</taxon>
        <taxon>Melanomma</taxon>
    </lineage>
</organism>
<feature type="non-terminal residue" evidence="1">
    <location>
        <position position="1"/>
    </location>
</feature>
<proteinExistence type="predicted"/>
<dbReference type="AlphaFoldDB" id="A0A6A6XH91"/>
<keyword evidence="2" id="KW-1185">Reference proteome</keyword>
<reference evidence="1" key="1">
    <citation type="journal article" date="2020" name="Stud. Mycol.">
        <title>101 Dothideomycetes genomes: a test case for predicting lifestyles and emergence of pathogens.</title>
        <authorList>
            <person name="Haridas S."/>
            <person name="Albert R."/>
            <person name="Binder M."/>
            <person name="Bloem J."/>
            <person name="Labutti K."/>
            <person name="Salamov A."/>
            <person name="Andreopoulos B."/>
            <person name="Baker S."/>
            <person name="Barry K."/>
            <person name="Bills G."/>
            <person name="Bluhm B."/>
            <person name="Cannon C."/>
            <person name="Castanera R."/>
            <person name="Culley D."/>
            <person name="Daum C."/>
            <person name="Ezra D."/>
            <person name="Gonzalez J."/>
            <person name="Henrissat B."/>
            <person name="Kuo A."/>
            <person name="Liang C."/>
            <person name="Lipzen A."/>
            <person name="Lutzoni F."/>
            <person name="Magnuson J."/>
            <person name="Mondo S."/>
            <person name="Nolan M."/>
            <person name="Ohm R."/>
            <person name="Pangilinan J."/>
            <person name="Park H.-J."/>
            <person name="Ramirez L."/>
            <person name="Alfaro M."/>
            <person name="Sun H."/>
            <person name="Tritt A."/>
            <person name="Yoshinaga Y."/>
            <person name="Zwiers L.-H."/>
            <person name="Turgeon B."/>
            <person name="Goodwin S."/>
            <person name="Spatafora J."/>
            <person name="Crous P."/>
            <person name="Grigoriev I."/>
        </authorList>
    </citation>
    <scope>NUCLEOTIDE SEQUENCE</scope>
    <source>
        <strain evidence="1">CBS 109.77</strain>
    </source>
</reference>
<dbReference type="EMBL" id="MU001856">
    <property type="protein sequence ID" value="KAF2795534.1"/>
    <property type="molecule type" value="Genomic_DNA"/>
</dbReference>
<sequence length="156" mass="16722">LQPYPDDIGATNIVFVPCPSNTDPNDHELSKVEEARCFHIRCAFGFLTDHAFGGLAPAFYILHPEFNKTITETSHLFALSDPGPWIFQIPLGSASQLFANGPCLCSCRFSCLCYIWGACASSFKGLPWSNIVAAFAGSPTEALGAVTVNVGTLSGF</sequence>
<dbReference type="Proteomes" id="UP000799757">
    <property type="component" value="Unassembled WGS sequence"/>
</dbReference>
<protein>
    <submittedName>
        <fullName evidence="1">Uncharacterized protein</fullName>
    </submittedName>
</protein>
<gene>
    <name evidence="1" type="ORF">K505DRAFT_406906</name>
</gene>
<name>A0A6A6XH91_9PLEO</name>
<evidence type="ECO:0000313" key="1">
    <source>
        <dbReference type="EMBL" id="KAF2795534.1"/>
    </source>
</evidence>